<sequence>MLGLPFFAILGVVFQAGLHILTQQSLDDAVDRAARTLFTGEFQTGADGTPAADRMRSQMCRSLWFVGCSDLKLDVTSSATFASATQAQPYDDKAKNWNTAFGKTFTCPTGDAVVSITAAVPAPLYFSLLMPSGQAMPGGRQLLISTAIFRSEPYPAGSC</sequence>
<dbReference type="EMBL" id="BSPL01000024">
    <property type="protein sequence ID" value="GLS73063.1"/>
    <property type="molecule type" value="Genomic_DNA"/>
</dbReference>
<keyword evidence="2" id="KW-1185">Reference proteome</keyword>
<name>A0AA37WW62_9HYPH</name>
<dbReference type="AlphaFoldDB" id="A0AA37WW62"/>
<organism evidence="1 2">
    <name type="scientific">Methylobacterium tardum</name>
    <dbReference type="NCBI Taxonomy" id="374432"/>
    <lineage>
        <taxon>Bacteria</taxon>
        <taxon>Pseudomonadati</taxon>
        <taxon>Pseudomonadota</taxon>
        <taxon>Alphaproteobacteria</taxon>
        <taxon>Hyphomicrobiales</taxon>
        <taxon>Methylobacteriaceae</taxon>
        <taxon>Methylobacterium</taxon>
    </lineage>
</organism>
<evidence type="ECO:0008006" key="3">
    <source>
        <dbReference type="Google" id="ProtNLM"/>
    </source>
</evidence>
<protein>
    <recommendedName>
        <fullName evidence="3">Pilus assembly protein</fullName>
    </recommendedName>
</protein>
<proteinExistence type="predicted"/>
<evidence type="ECO:0000313" key="1">
    <source>
        <dbReference type="EMBL" id="GLS73063.1"/>
    </source>
</evidence>
<dbReference type="Proteomes" id="UP001157440">
    <property type="component" value="Unassembled WGS sequence"/>
</dbReference>
<gene>
    <name evidence="1" type="ORF">GCM10007890_50780</name>
</gene>
<accession>A0AA37WW62</accession>
<comment type="caution">
    <text evidence="1">The sequence shown here is derived from an EMBL/GenBank/DDBJ whole genome shotgun (WGS) entry which is preliminary data.</text>
</comment>
<evidence type="ECO:0000313" key="2">
    <source>
        <dbReference type="Proteomes" id="UP001157440"/>
    </source>
</evidence>
<reference evidence="2" key="1">
    <citation type="journal article" date="2019" name="Int. J. Syst. Evol. Microbiol.">
        <title>The Global Catalogue of Microorganisms (GCM) 10K type strain sequencing project: providing services to taxonomists for standard genome sequencing and annotation.</title>
        <authorList>
            <consortium name="The Broad Institute Genomics Platform"/>
            <consortium name="The Broad Institute Genome Sequencing Center for Infectious Disease"/>
            <person name="Wu L."/>
            <person name="Ma J."/>
        </authorList>
    </citation>
    <scope>NUCLEOTIDE SEQUENCE [LARGE SCALE GENOMIC DNA]</scope>
    <source>
        <strain evidence="2">NBRC 103632</strain>
    </source>
</reference>